<dbReference type="GO" id="GO:0071949">
    <property type="term" value="F:FAD binding"/>
    <property type="evidence" value="ECO:0007669"/>
    <property type="project" value="InterPro"/>
</dbReference>
<name>I4EHK0_9BACT</name>
<comment type="caution">
    <text evidence="2">The sequence shown here is derived from an EMBL/GenBank/DDBJ whole genome shotgun (WGS) entry which is preliminary data.</text>
</comment>
<dbReference type="NCBIfam" id="TIGR02032">
    <property type="entry name" value="GG-red-SF"/>
    <property type="match status" value="1"/>
</dbReference>
<dbReference type="GO" id="GO:0016628">
    <property type="term" value="F:oxidoreductase activity, acting on the CH-CH group of donors, NAD or NADP as acceptor"/>
    <property type="evidence" value="ECO:0007669"/>
    <property type="project" value="InterPro"/>
</dbReference>
<dbReference type="PANTHER" id="PTHR42685">
    <property type="entry name" value="GERANYLGERANYL DIPHOSPHATE REDUCTASE"/>
    <property type="match status" value="1"/>
</dbReference>
<dbReference type="SUPFAM" id="SSF51905">
    <property type="entry name" value="FAD/NAD(P)-binding domain"/>
    <property type="match status" value="1"/>
</dbReference>
<dbReference type="InterPro" id="IPR050407">
    <property type="entry name" value="Geranylgeranyl_reductase"/>
</dbReference>
<protein>
    <submittedName>
        <fullName evidence="2">Geranylgeranyl reductase</fullName>
    </submittedName>
</protein>
<dbReference type="Pfam" id="PF01494">
    <property type="entry name" value="FAD_binding_3"/>
    <property type="match status" value="1"/>
</dbReference>
<dbReference type="InterPro" id="IPR002938">
    <property type="entry name" value="FAD-bd"/>
</dbReference>
<dbReference type="AlphaFoldDB" id="I4EHK0"/>
<accession>I4EHK0</accession>
<evidence type="ECO:0000313" key="3">
    <source>
        <dbReference type="Proteomes" id="UP000004221"/>
    </source>
</evidence>
<dbReference type="InterPro" id="IPR036188">
    <property type="entry name" value="FAD/NAD-bd_sf"/>
</dbReference>
<evidence type="ECO:0000313" key="2">
    <source>
        <dbReference type="EMBL" id="CCF84162.1"/>
    </source>
</evidence>
<keyword evidence="3" id="KW-1185">Reference proteome</keyword>
<proteinExistence type="predicted"/>
<dbReference type="Proteomes" id="UP000004221">
    <property type="component" value="Unassembled WGS sequence"/>
</dbReference>
<reference evidence="2 3" key="1">
    <citation type="journal article" date="2012" name="ISME J.">
        <title>Nitrification expanded: discovery, physiology and genomics of a nitrite-oxidizing bacterium from the phylum Chloroflexi.</title>
        <authorList>
            <person name="Sorokin D.Y."/>
            <person name="Lucker S."/>
            <person name="Vejmelkova D."/>
            <person name="Kostrikina N.A."/>
            <person name="Kleerebezem R."/>
            <person name="Rijpstra W.I."/>
            <person name="Damste J.S."/>
            <person name="Le Paslier D."/>
            <person name="Muyzer G."/>
            <person name="Wagner M."/>
            <person name="van Loosdrecht M.C."/>
            <person name="Daims H."/>
        </authorList>
    </citation>
    <scope>NUCLEOTIDE SEQUENCE [LARGE SCALE GENOMIC DNA]</scope>
    <source>
        <strain evidence="3">none</strain>
    </source>
</reference>
<organism evidence="2 3">
    <name type="scientific">Nitrolancea hollandica Lb</name>
    <dbReference type="NCBI Taxonomy" id="1129897"/>
    <lineage>
        <taxon>Bacteria</taxon>
        <taxon>Pseudomonadati</taxon>
        <taxon>Thermomicrobiota</taxon>
        <taxon>Thermomicrobia</taxon>
        <taxon>Sphaerobacterales</taxon>
        <taxon>Sphaerobacterineae</taxon>
        <taxon>Sphaerobacteraceae</taxon>
        <taxon>Nitrolancea</taxon>
    </lineage>
</organism>
<dbReference type="EMBL" id="CAGS01000239">
    <property type="protein sequence ID" value="CCF84162.1"/>
    <property type="molecule type" value="Genomic_DNA"/>
</dbReference>
<feature type="domain" description="FAD-binding" evidence="1">
    <location>
        <begin position="11"/>
        <end position="346"/>
    </location>
</feature>
<dbReference type="RefSeq" id="WP_008478100.1">
    <property type="nucleotide sequence ID" value="NZ_CAGS01000239.1"/>
</dbReference>
<dbReference type="PRINTS" id="PR00420">
    <property type="entry name" value="RNGMNOXGNASE"/>
</dbReference>
<gene>
    <name evidence="2" type="ORF">NITHO_3130004</name>
</gene>
<dbReference type="Gene3D" id="3.50.50.60">
    <property type="entry name" value="FAD/NAD(P)-binding domain"/>
    <property type="match status" value="1"/>
</dbReference>
<dbReference type="PANTHER" id="PTHR42685:SF22">
    <property type="entry name" value="CONDITIONED MEDIUM FACTOR RECEPTOR 1"/>
    <property type="match status" value="1"/>
</dbReference>
<dbReference type="InterPro" id="IPR011777">
    <property type="entry name" value="Geranylgeranyl_Rdtase_fam"/>
</dbReference>
<evidence type="ECO:0000259" key="1">
    <source>
        <dbReference type="Pfam" id="PF01494"/>
    </source>
</evidence>
<sequence length="408" mass="44033">MLDLLKHDRPDVLVIGGGPAGATSAILLAQQGHDVVLLDKARFPRAKACAEYLNPAAAAILGRIGIHSRAMKAGAVPIDGMTVITPREARFTLDYASGTPYPALGLSREQFDWLLITRAREAGVDVRENSPVREVAREPDGRLRVRVVESGRERTLRPRLLIGADGRYSVVARGLGLSRDSRWPRRIGLAAHYRDFPLMEGFGEMHVASHGYCGIAPQEEGRVNVAMVLDLARFRAPERARKPVAECFESLLVSFPGLAERAAQAERVSPVRGVGPLAHRVTRVAGDGFLLVGDAAGFFDPFTGEGIYDALRGGELAAATASQALRKGDVSASGLESYRRARHDAFAAKRRAAWLMQLFLHYPSLLAYTAGRISRRPGVTAVMSGALGGYGDAGVILTPGFLWQALRP</sequence>